<protein>
    <submittedName>
        <fullName evidence="1">Uncharacterized protein</fullName>
    </submittedName>
</protein>
<dbReference type="EMBL" id="UYRV01125197">
    <property type="protein sequence ID" value="VDN34715.1"/>
    <property type="molecule type" value="Genomic_DNA"/>
</dbReference>
<dbReference type="Proteomes" id="UP000271889">
    <property type="component" value="Unassembled WGS sequence"/>
</dbReference>
<name>A0A3P7MXW7_CYLGO</name>
<gene>
    <name evidence="1" type="ORF">CGOC_LOCUS12718</name>
</gene>
<accession>A0A3P7MXW7</accession>
<dbReference type="OrthoDB" id="5805951at2759"/>
<proteinExistence type="predicted"/>
<sequence>MLLPSFESVNNRPEMTSLPPVMLMPSVDPEVIHLQKELLLRQLRLQRMQEKVLQAQFNTIRLPIASTCAFPDMKKLIPTVVKFKYLEMEMMNLLE</sequence>
<organism evidence="1 2">
    <name type="scientific">Cylicostephanus goldi</name>
    <name type="common">Nematode worm</name>
    <dbReference type="NCBI Taxonomy" id="71465"/>
    <lineage>
        <taxon>Eukaryota</taxon>
        <taxon>Metazoa</taxon>
        <taxon>Ecdysozoa</taxon>
        <taxon>Nematoda</taxon>
        <taxon>Chromadorea</taxon>
        <taxon>Rhabditida</taxon>
        <taxon>Rhabditina</taxon>
        <taxon>Rhabditomorpha</taxon>
        <taxon>Strongyloidea</taxon>
        <taxon>Strongylidae</taxon>
        <taxon>Cylicostephanus</taxon>
    </lineage>
</organism>
<dbReference type="AlphaFoldDB" id="A0A3P7MXW7"/>
<evidence type="ECO:0000313" key="2">
    <source>
        <dbReference type="Proteomes" id="UP000271889"/>
    </source>
</evidence>
<evidence type="ECO:0000313" key="1">
    <source>
        <dbReference type="EMBL" id="VDN34715.1"/>
    </source>
</evidence>
<reference evidence="1 2" key="1">
    <citation type="submission" date="2018-11" db="EMBL/GenBank/DDBJ databases">
        <authorList>
            <consortium name="Pathogen Informatics"/>
        </authorList>
    </citation>
    <scope>NUCLEOTIDE SEQUENCE [LARGE SCALE GENOMIC DNA]</scope>
</reference>
<keyword evidence="2" id="KW-1185">Reference proteome</keyword>